<dbReference type="Gene3D" id="3.40.1550.10">
    <property type="entry name" value="CheC-like"/>
    <property type="match status" value="1"/>
</dbReference>
<sequence>MNERKLKYDILKELFNISVGKAASLLSEIINRKILLDVPDIKILNIKNKELNLDDYLPKVIDGTLMASSISFEKKLTGKANLIFPAEKMRTFINLCLNEKETDKYYEMNFTDIDFDTIKEIGNIILNSIVGEVGNYLDISLNYTLPEVKIFNKIDFTKDIENNEYTYILILYITFIIDDTEIEGAVLVDLTFKSLTELMKKIAKIEDDLCE</sequence>
<proteinExistence type="predicted"/>
<dbReference type="SUPFAM" id="SSF103039">
    <property type="entry name" value="CheC-like"/>
    <property type="match status" value="1"/>
</dbReference>
<dbReference type="InterPro" id="IPR028976">
    <property type="entry name" value="CheC-like_sf"/>
</dbReference>
<evidence type="ECO:0000313" key="3">
    <source>
        <dbReference type="EMBL" id="MBP2032087.1"/>
    </source>
</evidence>
<dbReference type="CDD" id="cd17910">
    <property type="entry name" value="CheC_ClassII"/>
    <property type="match status" value="1"/>
</dbReference>
<organism evidence="3 4">
    <name type="scientific">Clostridium algifaecis</name>
    <dbReference type="NCBI Taxonomy" id="1472040"/>
    <lineage>
        <taxon>Bacteria</taxon>
        <taxon>Bacillati</taxon>
        <taxon>Bacillota</taxon>
        <taxon>Clostridia</taxon>
        <taxon>Eubacteriales</taxon>
        <taxon>Clostridiaceae</taxon>
        <taxon>Clostridium</taxon>
    </lineage>
</organism>
<evidence type="ECO:0000313" key="4">
    <source>
        <dbReference type="Proteomes" id="UP001519307"/>
    </source>
</evidence>
<feature type="domain" description="CheC-like protein" evidence="2">
    <location>
        <begin position="9"/>
        <end position="43"/>
    </location>
</feature>
<dbReference type="Proteomes" id="UP001519307">
    <property type="component" value="Unassembled WGS sequence"/>
</dbReference>
<gene>
    <name evidence="3" type="ORF">J2Z42_000752</name>
</gene>
<name>A0ABS4KPW3_9CLOT</name>
<dbReference type="InterPro" id="IPR007597">
    <property type="entry name" value="CheC"/>
</dbReference>
<accession>A0ABS4KPW3</accession>
<dbReference type="Pfam" id="PF04509">
    <property type="entry name" value="CheC"/>
    <property type="match status" value="1"/>
</dbReference>
<dbReference type="EMBL" id="JAGGLM010000002">
    <property type="protein sequence ID" value="MBP2032087.1"/>
    <property type="molecule type" value="Genomic_DNA"/>
</dbReference>
<dbReference type="RefSeq" id="WP_209701006.1">
    <property type="nucleotide sequence ID" value="NZ_JAGGLM010000002.1"/>
</dbReference>
<keyword evidence="4" id="KW-1185">Reference proteome</keyword>
<evidence type="ECO:0000259" key="2">
    <source>
        <dbReference type="Pfam" id="PF04509"/>
    </source>
</evidence>
<comment type="caution">
    <text evidence="3">The sequence shown here is derived from an EMBL/GenBank/DDBJ whole genome shotgun (WGS) entry which is preliminary data.</text>
</comment>
<keyword evidence="1" id="KW-0145">Chemotaxis</keyword>
<protein>
    <submittedName>
        <fullName evidence="3">Chemotaxis protein CheC</fullName>
    </submittedName>
</protein>
<reference evidence="3 4" key="1">
    <citation type="submission" date="2021-03" db="EMBL/GenBank/DDBJ databases">
        <title>Genomic Encyclopedia of Type Strains, Phase IV (KMG-IV): sequencing the most valuable type-strain genomes for metagenomic binning, comparative biology and taxonomic classification.</title>
        <authorList>
            <person name="Goeker M."/>
        </authorList>
    </citation>
    <scope>NUCLEOTIDE SEQUENCE [LARGE SCALE GENOMIC DNA]</scope>
    <source>
        <strain evidence="3 4">DSM 28783</strain>
    </source>
</reference>
<evidence type="ECO:0000256" key="1">
    <source>
        <dbReference type="ARBA" id="ARBA00022500"/>
    </source>
</evidence>